<proteinExistence type="predicted"/>
<dbReference type="InterPro" id="IPR036875">
    <property type="entry name" value="Znf_CCHC_sf"/>
</dbReference>
<dbReference type="SUPFAM" id="SSF57756">
    <property type="entry name" value="Retrovirus zinc finger-like domains"/>
    <property type="match status" value="1"/>
</dbReference>
<evidence type="ECO:0000313" key="3">
    <source>
        <dbReference type="Proteomes" id="UP001286313"/>
    </source>
</evidence>
<sequence length="698" mass="77527">MPVINEEDCCAFLKGEIVEDDLQQLARDELRVLAAYLGMHGASTAHKHLLLEYVRKEVLGMSGVQEERGEEMAQRSPFSPVFGPHPVSNTVPDSIQQQQPQAEQYTLPPSVIDNPEGGFLLIQTELERLKLESERVSINRLRMELENREKEREHEYKMALLNLSNPQGVTLPATNINHSSVMPIFCEENVASFFTLFEEVATGMKWPSSQWCFLLGTALKGRAQSLFVSASPAVRSDYNQQLVLMENFLWKIDLPVADHLRTHRKWGSLEEAADEADGYVLTHEFVGRRTPFQNKFKDNLKHRSDNSDIKSNPVLLKNQEGPGESQRGRSGNFGRGPCTYCNKPGHTESACWTKARDLRRQTSSVNAVASFRDTSPETESPETESESVACVAPRVGVKNALVTDVTGRVDSTVRDFGQFLSVGTVKVGGEEETVRILRDTAASRTLLCHPDPNSFPTDQYICLRGIGGPTSAPLVEVWLDCNLYHGAAIVGLVKELPMSNVDLLLGNDLAGGQVNCEPIVSINPISDPAILKLEKEMPNLFPMCAVTLSMAQLTAPKLRETAASVPHAEDDVDLHLTELFTPPTQETSSPPPPHCPAGLKDLQQADDDCKRLADVALSEDECERELGECLYIKDGVLWRRWRHPLCGNPGVYDVHQVVVPKSCRLHILELSHSAVNLVIFKLQGRVQRHSRKDYTGCS</sequence>
<evidence type="ECO:0000313" key="2">
    <source>
        <dbReference type="EMBL" id="KAK3859616.1"/>
    </source>
</evidence>
<gene>
    <name evidence="2" type="ORF">Pcinc_034286</name>
</gene>
<dbReference type="PANTHER" id="PTHR46888:SF13">
    <property type="entry name" value="RIBONUCLEASE H"/>
    <property type="match status" value="1"/>
</dbReference>
<feature type="region of interest" description="Disordered" evidence="1">
    <location>
        <begin position="363"/>
        <end position="387"/>
    </location>
</feature>
<feature type="region of interest" description="Disordered" evidence="1">
    <location>
        <begin position="297"/>
        <end position="336"/>
    </location>
</feature>
<keyword evidence="3" id="KW-1185">Reference proteome</keyword>
<feature type="compositionally biased region" description="Basic and acidic residues" evidence="1">
    <location>
        <begin position="297"/>
        <end position="308"/>
    </location>
</feature>
<dbReference type="Proteomes" id="UP001286313">
    <property type="component" value="Unassembled WGS sequence"/>
</dbReference>
<accession>A0AAE1EQL1</accession>
<comment type="caution">
    <text evidence="2">The sequence shown here is derived from an EMBL/GenBank/DDBJ whole genome shotgun (WGS) entry which is preliminary data.</text>
</comment>
<evidence type="ECO:0000256" key="1">
    <source>
        <dbReference type="SAM" id="MobiDB-lite"/>
    </source>
</evidence>
<dbReference type="EMBL" id="JAWQEG010004973">
    <property type="protein sequence ID" value="KAK3859616.1"/>
    <property type="molecule type" value="Genomic_DNA"/>
</dbReference>
<dbReference type="GO" id="GO:0003676">
    <property type="term" value="F:nucleic acid binding"/>
    <property type="evidence" value="ECO:0007669"/>
    <property type="project" value="InterPro"/>
</dbReference>
<feature type="region of interest" description="Disordered" evidence="1">
    <location>
        <begin position="66"/>
        <end position="87"/>
    </location>
</feature>
<dbReference type="GO" id="GO:0008270">
    <property type="term" value="F:zinc ion binding"/>
    <property type="evidence" value="ECO:0007669"/>
    <property type="project" value="InterPro"/>
</dbReference>
<dbReference type="PANTHER" id="PTHR46888">
    <property type="entry name" value="ZINC KNUCKLE DOMAINCONTAINING PROTEIN-RELATED"/>
    <property type="match status" value="1"/>
</dbReference>
<organism evidence="2 3">
    <name type="scientific">Petrolisthes cinctipes</name>
    <name type="common">Flat porcelain crab</name>
    <dbReference type="NCBI Taxonomy" id="88211"/>
    <lineage>
        <taxon>Eukaryota</taxon>
        <taxon>Metazoa</taxon>
        <taxon>Ecdysozoa</taxon>
        <taxon>Arthropoda</taxon>
        <taxon>Crustacea</taxon>
        <taxon>Multicrustacea</taxon>
        <taxon>Malacostraca</taxon>
        <taxon>Eumalacostraca</taxon>
        <taxon>Eucarida</taxon>
        <taxon>Decapoda</taxon>
        <taxon>Pleocyemata</taxon>
        <taxon>Anomura</taxon>
        <taxon>Galatheoidea</taxon>
        <taxon>Porcellanidae</taxon>
        <taxon>Petrolisthes</taxon>
    </lineage>
</organism>
<protein>
    <submittedName>
        <fullName evidence="2">Uncharacterized protein</fullName>
    </submittedName>
</protein>
<dbReference type="AlphaFoldDB" id="A0AAE1EQL1"/>
<reference evidence="2" key="1">
    <citation type="submission" date="2023-10" db="EMBL/GenBank/DDBJ databases">
        <title>Genome assemblies of two species of porcelain crab, Petrolisthes cinctipes and Petrolisthes manimaculis (Anomura: Porcellanidae).</title>
        <authorList>
            <person name="Angst P."/>
        </authorList>
    </citation>
    <scope>NUCLEOTIDE SEQUENCE</scope>
    <source>
        <strain evidence="2">PB745_01</strain>
        <tissue evidence="2">Gill</tissue>
    </source>
</reference>
<name>A0AAE1EQL1_PETCI</name>